<evidence type="ECO:0000259" key="2">
    <source>
        <dbReference type="Pfam" id="PF07883"/>
    </source>
</evidence>
<feature type="chain" id="PRO_5021721711" evidence="1">
    <location>
        <begin position="31"/>
        <end position="147"/>
    </location>
</feature>
<keyword evidence="4" id="KW-1185">Reference proteome</keyword>
<dbReference type="EMBL" id="VIFX01000001">
    <property type="protein sequence ID" value="TQR88465.1"/>
    <property type="molecule type" value="Genomic_DNA"/>
</dbReference>
<name>A0A544W8B1_9MYCO</name>
<evidence type="ECO:0000313" key="3">
    <source>
        <dbReference type="EMBL" id="TQR88465.1"/>
    </source>
</evidence>
<dbReference type="InterPro" id="IPR011051">
    <property type="entry name" value="RmlC_Cupin_sf"/>
</dbReference>
<proteinExistence type="predicted"/>
<evidence type="ECO:0000256" key="1">
    <source>
        <dbReference type="SAM" id="SignalP"/>
    </source>
</evidence>
<dbReference type="InterPro" id="IPR013096">
    <property type="entry name" value="Cupin_2"/>
</dbReference>
<feature type="domain" description="Cupin type-2" evidence="2">
    <location>
        <begin position="56"/>
        <end position="123"/>
    </location>
</feature>
<dbReference type="InterPro" id="IPR014710">
    <property type="entry name" value="RmlC-like_jellyroll"/>
</dbReference>
<dbReference type="Pfam" id="PF07883">
    <property type="entry name" value="Cupin_2"/>
    <property type="match status" value="1"/>
</dbReference>
<sequence length="147" mass="15299">MTTLRLQAQATVTTIAASALLFTATAPATATPGSGVEARELYRSSVDGRHFILRDITIGPGGSTGWHWHDGTVIGAVKQGTLTHYSSDCTVDFVYSAGDSIAEPSGPDHVHVGRNLGTEPVVLEVLYANPVGMPLAEDVGAPSCQIP</sequence>
<dbReference type="AlphaFoldDB" id="A0A544W8B1"/>
<dbReference type="SUPFAM" id="SSF51182">
    <property type="entry name" value="RmlC-like cupins"/>
    <property type="match status" value="1"/>
</dbReference>
<comment type="caution">
    <text evidence="3">The sequence shown here is derived from an EMBL/GenBank/DDBJ whole genome shotgun (WGS) entry which is preliminary data.</text>
</comment>
<dbReference type="RefSeq" id="WP_142549698.1">
    <property type="nucleotide sequence ID" value="NZ_VIFX01000001.1"/>
</dbReference>
<organism evidence="3 4">
    <name type="scientific">Mycolicibacterium hodleri</name>
    <dbReference type="NCBI Taxonomy" id="49897"/>
    <lineage>
        <taxon>Bacteria</taxon>
        <taxon>Bacillati</taxon>
        <taxon>Actinomycetota</taxon>
        <taxon>Actinomycetes</taxon>
        <taxon>Mycobacteriales</taxon>
        <taxon>Mycobacteriaceae</taxon>
        <taxon>Mycolicibacterium</taxon>
    </lineage>
</organism>
<feature type="signal peptide" evidence="1">
    <location>
        <begin position="1"/>
        <end position="30"/>
    </location>
</feature>
<keyword evidence="1" id="KW-0732">Signal</keyword>
<protein>
    <submittedName>
        <fullName evidence="3">Cupin domain-containing protein</fullName>
    </submittedName>
</protein>
<dbReference type="Gene3D" id="2.60.120.10">
    <property type="entry name" value="Jelly Rolls"/>
    <property type="match status" value="1"/>
</dbReference>
<accession>A0A544W8B1</accession>
<evidence type="ECO:0000313" key="4">
    <source>
        <dbReference type="Proteomes" id="UP000315759"/>
    </source>
</evidence>
<reference evidence="3 4" key="1">
    <citation type="submission" date="2018-10" db="EMBL/GenBank/DDBJ databases">
        <title>Draft genome of Mycobacterium hodleri strain B.</title>
        <authorList>
            <person name="Amande T.J."/>
            <person name="Mcgenity T.J."/>
        </authorList>
    </citation>
    <scope>NUCLEOTIDE SEQUENCE [LARGE SCALE GENOMIC DNA]</scope>
    <source>
        <strain evidence="3 4">B</strain>
    </source>
</reference>
<gene>
    <name evidence="3" type="ORF">D8S82_00140</name>
</gene>
<dbReference type="Proteomes" id="UP000315759">
    <property type="component" value="Unassembled WGS sequence"/>
</dbReference>